<evidence type="ECO:0008006" key="4">
    <source>
        <dbReference type="Google" id="ProtNLM"/>
    </source>
</evidence>
<feature type="region of interest" description="Disordered" evidence="1">
    <location>
        <begin position="1"/>
        <end position="62"/>
    </location>
</feature>
<comment type="caution">
    <text evidence="2">The sequence shown here is derived from an EMBL/GenBank/DDBJ whole genome shotgun (WGS) entry which is preliminary data.</text>
</comment>
<accession>A0ABW1PBV3</accession>
<keyword evidence="3" id="KW-1185">Reference proteome</keyword>
<evidence type="ECO:0000313" key="3">
    <source>
        <dbReference type="Proteomes" id="UP001596220"/>
    </source>
</evidence>
<reference evidence="3" key="1">
    <citation type="journal article" date="2019" name="Int. J. Syst. Evol. Microbiol.">
        <title>The Global Catalogue of Microorganisms (GCM) 10K type strain sequencing project: providing services to taxonomists for standard genome sequencing and annotation.</title>
        <authorList>
            <consortium name="The Broad Institute Genomics Platform"/>
            <consortium name="The Broad Institute Genome Sequencing Center for Infectious Disease"/>
            <person name="Wu L."/>
            <person name="Ma J."/>
        </authorList>
    </citation>
    <scope>NUCLEOTIDE SEQUENCE [LARGE SCALE GENOMIC DNA]</scope>
    <source>
        <strain evidence="3">CGMCC 4.7246</strain>
    </source>
</reference>
<protein>
    <recommendedName>
        <fullName evidence="4">FxLD family lantipeptide</fullName>
    </recommendedName>
</protein>
<name>A0ABW1PBV3_9PSEU</name>
<dbReference type="RefSeq" id="WP_380638816.1">
    <property type="nucleotide sequence ID" value="NZ_JBHSQO010000030.1"/>
</dbReference>
<feature type="compositionally biased region" description="Basic and acidic residues" evidence="1">
    <location>
        <begin position="27"/>
        <end position="45"/>
    </location>
</feature>
<gene>
    <name evidence="2" type="ORF">ACFP3R_24890</name>
</gene>
<sequence>MSTSTETEFLGDGIPSDITTVPTVGDGRPEEQPGLPDEGHTHDDGDMSPLCTGGGCVQKTGV</sequence>
<dbReference type="Proteomes" id="UP001596220">
    <property type="component" value="Unassembled WGS sequence"/>
</dbReference>
<organism evidence="2 3">
    <name type="scientific">Saccharothrix lopnurensis</name>
    <dbReference type="NCBI Taxonomy" id="1670621"/>
    <lineage>
        <taxon>Bacteria</taxon>
        <taxon>Bacillati</taxon>
        <taxon>Actinomycetota</taxon>
        <taxon>Actinomycetes</taxon>
        <taxon>Pseudonocardiales</taxon>
        <taxon>Pseudonocardiaceae</taxon>
        <taxon>Saccharothrix</taxon>
    </lineage>
</organism>
<evidence type="ECO:0000256" key="1">
    <source>
        <dbReference type="SAM" id="MobiDB-lite"/>
    </source>
</evidence>
<proteinExistence type="predicted"/>
<dbReference type="EMBL" id="JBHSQO010000030">
    <property type="protein sequence ID" value="MFC6092523.1"/>
    <property type="molecule type" value="Genomic_DNA"/>
</dbReference>
<evidence type="ECO:0000313" key="2">
    <source>
        <dbReference type="EMBL" id="MFC6092523.1"/>
    </source>
</evidence>